<dbReference type="GO" id="GO:0005254">
    <property type="term" value="F:chloride channel activity"/>
    <property type="evidence" value="ECO:0007669"/>
    <property type="project" value="InterPro"/>
</dbReference>
<dbReference type="GO" id="GO:0005886">
    <property type="term" value="C:plasma membrane"/>
    <property type="evidence" value="ECO:0007669"/>
    <property type="project" value="UniProtKB-SubCell"/>
</dbReference>
<evidence type="ECO:0000256" key="2">
    <source>
        <dbReference type="ARBA" id="ARBA00022448"/>
    </source>
</evidence>
<dbReference type="Proteomes" id="UP001139409">
    <property type="component" value="Unassembled WGS sequence"/>
</dbReference>
<evidence type="ECO:0000313" key="11">
    <source>
        <dbReference type="EMBL" id="MCA6075883.1"/>
    </source>
</evidence>
<dbReference type="PANTHER" id="PTHR33281">
    <property type="entry name" value="UPF0187 PROTEIN YNEE"/>
    <property type="match status" value="1"/>
</dbReference>
<protein>
    <submittedName>
        <fullName evidence="11">Multidrug transporter</fullName>
    </submittedName>
</protein>
<keyword evidence="6" id="KW-0406">Ion transport</keyword>
<evidence type="ECO:0000256" key="7">
    <source>
        <dbReference type="ARBA" id="ARBA00023136"/>
    </source>
</evidence>
<keyword evidence="3" id="KW-1003">Cell membrane</keyword>
<gene>
    <name evidence="10" type="ORF">LDX50_07480</name>
    <name evidence="11" type="ORF">LDX50_13450</name>
    <name evidence="12" type="ORF">LDX50_19170</name>
</gene>
<organism evidence="11 13">
    <name type="scientific">Fulvivirga sedimenti</name>
    <dbReference type="NCBI Taxonomy" id="2879465"/>
    <lineage>
        <taxon>Bacteria</taxon>
        <taxon>Pseudomonadati</taxon>
        <taxon>Bacteroidota</taxon>
        <taxon>Cytophagia</taxon>
        <taxon>Cytophagales</taxon>
        <taxon>Fulvivirgaceae</taxon>
        <taxon>Fulvivirga</taxon>
    </lineage>
</organism>
<dbReference type="EMBL" id="JAIXNE010000003">
    <property type="protein sequence ID" value="MCA6075883.1"/>
    <property type="molecule type" value="Genomic_DNA"/>
</dbReference>
<evidence type="ECO:0000256" key="8">
    <source>
        <dbReference type="ARBA" id="ARBA00034708"/>
    </source>
</evidence>
<comment type="caution">
    <text evidence="11">The sequence shown here is derived from an EMBL/GenBank/DDBJ whole genome shotgun (WGS) entry which is preliminary data.</text>
</comment>
<dbReference type="InterPro" id="IPR044669">
    <property type="entry name" value="YneE/VCCN1/2-like"/>
</dbReference>
<keyword evidence="4 9" id="KW-0812">Transmembrane</keyword>
<proteinExistence type="inferred from homology"/>
<sequence>MQTRRNYSITQTILWSSKYLVIMFIYSSVVVALYELLGKDWLKIPWLPMSVIGVAVAFFLGFKNNASYDRLWEARKIWGAIVNTSRSWAISVRDLITDTFTDVDQEELDRIHKELVYRHIAWLTALRHQLRERRRWEHRNKAKEEAYFKGVVPEYRISLEDDLGSLIPSKERESIIKSANAATQLISRQSERLKVLRKEGLIDEFRHMKLQDLLIDLYTQQGKSERIKNYPFPRQYATYNTIAVWIFAFLLPLGMIDTFHDVNVWLAIPFSSLIGWLYFTMEMIGDYSENPFEGSYNDIPITALSRTIEIDLREILGEEDLPEPIKPVHDFLY</sequence>
<feature type="transmembrane region" description="Helical" evidence="9">
    <location>
        <begin position="46"/>
        <end position="62"/>
    </location>
</feature>
<keyword evidence="5 9" id="KW-1133">Transmembrane helix</keyword>
<dbReference type="Pfam" id="PF25539">
    <property type="entry name" value="Bestrophin_2"/>
    <property type="match status" value="1"/>
</dbReference>
<dbReference type="PANTHER" id="PTHR33281:SF19">
    <property type="entry name" value="VOLTAGE-DEPENDENT ANION CHANNEL-FORMING PROTEIN YNEE"/>
    <property type="match status" value="1"/>
</dbReference>
<comment type="similarity">
    <text evidence="8">Belongs to the anion channel-forming bestrophin (TC 1.A.46) family.</text>
</comment>
<evidence type="ECO:0000256" key="4">
    <source>
        <dbReference type="ARBA" id="ARBA00022692"/>
    </source>
</evidence>
<dbReference type="EMBL" id="JAIXNE010000002">
    <property type="protein sequence ID" value="MCA6074706.1"/>
    <property type="molecule type" value="Genomic_DNA"/>
</dbReference>
<evidence type="ECO:0000313" key="13">
    <source>
        <dbReference type="Proteomes" id="UP001139409"/>
    </source>
</evidence>
<name>A0A9X1HPD6_9BACT</name>
<evidence type="ECO:0000256" key="5">
    <source>
        <dbReference type="ARBA" id="ARBA00022989"/>
    </source>
</evidence>
<keyword evidence="13" id="KW-1185">Reference proteome</keyword>
<evidence type="ECO:0000256" key="1">
    <source>
        <dbReference type="ARBA" id="ARBA00004651"/>
    </source>
</evidence>
<dbReference type="EMBL" id="JAIXNE010000004">
    <property type="protein sequence ID" value="MCA6077011.1"/>
    <property type="molecule type" value="Genomic_DNA"/>
</dbReference>
<feature type="transmembrane region" description="Helical" evidence="9">
    <location>
        <begin position="236"/>
        <end position="256"/>
    </location>
</feature>
<evidence type="ECO:0000256" key="9">
    <source>
        <dbReference type="SAM" id="Phobius"/>
    </source>
</evidence>
<evidence type="ECO:0000313" key="10">
    <source>
        <dbReference type="EMBL" id="MCA6074706.1"/>
    </source>
</evidence>
<evidence type="ECO:0000256" key="3">
    <source>
        <dbReference type="ARBA" id="ARBA00022475"/>
    </source>
</evidence>
<reference evidence="11" key="1">
    <citation type="submission" date="2021-09" db="EMBL/GenBank/DDBJ databases">
        <title>Fulvivirga sp. isolated from coastal sediment.</title>
        <authorList>
            <person name="Yu H."/>
        </authorList>
    </citation>
    <scope>NUCLEOTIDE SEQUENCE</scope>
    <source>
        <strain evidence="11">1062</strain>
    </source>
</reference>
<feature type="transmembrane region" description="Helical" evidence="9">
    <location>
        <begin position="262"/>
        <end position="279"/>
    </location>
</feature>
<feature type="transmembrane region" description="Helical" evidence="9">
    <location>
        <begin position="12"/>
        <end position="34"/>
    </location>
</feature>
<evidence type="ECO:0000313" key="12">
    <source>
        <dbReference type="EMBL" id="MCA6077011.1"/>
    </source>
</evidence>
<dbReference type="RefSeq" id="WP_225697819.1">
    <property type="nucleotide sequence ID" value="NZ_JAIXNE010000002.1"/>
</dbReference>
<keyword evidence="2" id="KW-0813">Transport</keyword>
<keyword evidence="7 9" id="KW-0472">Membrane</keyword>
<accession>A0A9X1HPD6</accession>
<comment type="subcellular location">
    <subcellularLocation>
        <location evidence="1">Cell membrane</location>
        <topology evidence="1">Multi-pass membrane protein</topology>
    </subcellularLocation>
</comment>
<evidence type="ECO:0000256" key="6">
    <source>
        <dbReference type="ARBA" id="ARBA00023065"/>
    </source>
</evidence>
<dbReference type="AlphaFoldDB" id="A0A9X1HPD6"/>